<evidence type="ECO:0000313" key="2">
    <source>
        <dbReference type="EMBL" id="MFC1401412.1"/>
    </source>
</evidence>
<dbReference type="PANTHER" id="PTHR33336">
    <property type="entry name" value="QUINOL MONOOXYGENASE YGIN-RELATED"/>
    <property type="match status" value="1"/>
</dbReference>
<dbReference type="SUPFAM" id="SSF54909">
    <property type="entry name" value="Dimeric alpha+beta barrel"/>
    <property type="match status" value="1"/>
</dbReference>
<dbReference type="InterPro" id="IPR050744">
    <property type="entry name" value="AI-2_Isomerase_LsrG"/>
</dbReference>
<evidence type="ECO:0000259" key="1">
    <source>
        <dbReference type="PROSITE" id="PS51725"/>
    </source>
</evidence>
<evidence type="ECO:0000313" key="3">
    <source>
        <dbReference type="Proteomes" id="UP001592528"/>
    </source>
</evidence>
<sequence>MAMSYVVIARYRAQPGSEKQVGESLRNMLAPTRAESGNLRYDVYRDPQDEAAFVLCEEYTDQAAFEAHLASDHFEQWLRQGTLPFLAERHRHDLVPLEAS</sequence>
<dbReference type="InterPro" id="IPR007138">
    <property type="entry name" value="ABM_dom"/>
</dbReference>
<keyword evidence="2" id="KW-0503">Monooxygenase</keyword>
<gene>
    <name evidence="2" type="ORF">ACEZDJ_08940</name>
</gene>
<dbReference type="InterPro" id="IPR011008">
    <property type="entry name" value="Dimeric_a/b-barrel"/>
</dbReference>
<dbReference type="Pfam" id="PF03992">
    <property type="entry name" value="ABM"/>
    <property type="match status" value="1"/>
</dbReference>
<dbReference type="Gene3D" id="3.30.70.100">
    <property type="match status" value="1"/>
</dbReference>
<organism evidence="2 3">
    <name type="scientific">Streptacidiphilus cavernicola</name>
    <dbReference type="NCBI Taxonomy" id="3342716"/>
    <lineage>
        <taxon>Bacteria</taxon>
        <taxon>Bacillati</taxon>
        <taxon>Actinomycetota</taxon>
        <taxon>Actinomycetes</taxon>
        <taxon>Kitasatosporales</taxon>
        <taxon>Streptomycetaceae</taxon>
        <taxon>Streptacidiphilus</taxon>
    </lineage>
</organism>
<feature type="domain" description="ABM" evidence="1">
    <location>
        <begin position="5"/>
        <end position="94"/>
    </location>
</feature>
<dbReference type="PANTHER" id="PTHR33336:SF3">
    <property type="entry name" value="ABM DOMAIN-CONTAINING PROTEIN"/>
    <property type="match status" value="1"/>
</dbReference>
<dbReference type="Proteomes" id="UP001592528">
    <property type="component" value="Unassembled WGS sequence"/>
</dbReference>
<protein>
    <submittedName>
        <fullName evidence="2">Quinol monooxygenase</fullName>
        <ecNumber evidence="2">1.-.-.-</ecNumber>
    </submittedName>
</protein>
<dbReference type="EC" id="1.-.-.-" evidence="2"/>
<name>A0ABV6UIW8_9ACTN</name>
<dbReference type="GO" id="GO:0004497">
    <property type="term" value="F:monooxygenase activity"/>
    <property type="evidence" value="ECO:0007669"/>
    <property type="project" value="UniProtKB-KW"/>
</dbReference>
<reference evidence="2 3" key="1">
    <citation type="submission" date="2024-09" db="EMBL/GenBank/DDBJ databases">
        <authorList>
            <person name="Lee S.D."/>
        </authorList>
    </citation>
    <scope>NUCLEOTIDE SEQUENCE [LARGE SCALE GENOMIC DNA]</scope>
    <source>
        <strain evidence="2 3">N1-5</strain>
    </source>
</reference>
<dbReference type="RefSeq" id="WP_380521852.1">
    <property type="nucleotide sequence ID" value="NZ_JBHEZZ010000004.1"/>
</dbReference>
<accession>A0ABV6UIW8</accession>
<dbReference type="EMBL" id="JBHEZZ010000004">
    <property type="protein sequence ID" value="MFC1401412.1"/>
    <property type="molecule type" value="Genomic_DNA"/>
</dbReference>
<comment type="caution">
    <text evidence="2">The sequence shown here is derived from an EMBL/GenBank/DDBJ whole genome shotgun (WGS) entry which is preliminary data.</text>
</comment>
<keyword evidence="2" id="KW-0560">Oxidoreductase</keyword>
<proteinExistence type="predicted"/>
<keyword evidence="3" id="KW-1185">Reference proteome</keyword>
<dbReference type="PROSITE" id="PS51725">
    <property type="entry name" value="ABM"/>
    <property type="match status" value="1"/>
</dbReference>